<evidence type="ECO:0000256" key="1">
    <source>
        <dbReference type="SAM" id="MobiDB-lite"/>
    </source>
</evidence>
<keyword evidence="2" id="KW-0472">Membrane</keyword>
<feature type="region of interest" description="Disordered" evidence="1">
    <location>
        <begin position="41"/>
        <end position="65"/>
    </location>
</feature>
<evidence type="ECO:0000313" key="4">
    <source>
        <dbReference type="Proteomes" id="UP001501821"/>
    </source>
</evidence>
<evidence type="ECO:0000313" key="3">
    <source>
        <dbReference type="EMBL" id="GAA3824167.1"/>
    </source>
</evidence>
<feature type="transmembrane region" description="Helical" evidence="2">
    <location>
        <begin position="12"/>
        <end position="32"/>
    </location>
</feature>
<dbReference type="RefSeq" id="WP_344776261.1">
    <property type="nucleotide sequence ID" value="NZ_BAABAH010000009.1"/>
</dbReference>
<reference evidence="4" key="1">
    <citation type="journal article" date="2019" name="Int. J. Syst. Evol. Microbiol.">
        <title>The Global Catalogue of Microorganisms (GCM) 10K type strain sequencing project: providing services to taxonomists for standard genome sequencing and annotation.</title>
        <authorList>
            <consortium name="The Broad Institute Genomics Platform"/>
            <consortium name="The Broad Institute Genome Sequencing Center for Infectious Disease"/>
            <person name="Wu L."/>
            <person name="Ma J."/>
        </authorList>
    </citation>
    <scope>NUCLEOTIDE SEQUENCE [LARGE SCALE GENOMIC DNA]</scope>
    <source>
        <strain evidence="4">JCM 16953</strain>
    </source>
</reference>
<proteinExistence type="predicted"/>
<keyword evidence="2" id="KW-1133">Transmembrane helix</keyword>
<keyword evidence="4" id="KW-1185">Reference proteome</keyword>
<protein>
    <recommendedName>
        <fullName evidence="5">CARDB domain-containing protein</fullName>
    </recommendedName>
</protein>
<keyword evidence="2" id="KW-0812">Transmembrane</keyword>
<accession>A0ABP7IQJ5</accession>
<sequence length="268" mass="28432">MSPWSENKRPMWPIYTGMGVIIAGLVIGYLLMTGVVGAGSDAGSDRPTPGLVPPTGGSGGTVHPQQQQPLKVVSWGETSGQLAVVVRNDSDQPIKHLRVRISALDTAGDVVMSTTGTGRDVCCTVVGLPPGKYFGLFADIDPAVAGRTTAVQVRPAYATTPAKAGPEARITVTRTRLQRLPDDTVVTANLTTRGEDLSGYVAAQAFLVGKDGRVVQVISGRFYCFRPGTTHEIRLRLFHPVPDGVRLDRIVAYAIPDGVPPHVPGECR</sequence>
<organism evidence="3 4">
    <name type="scientific">Nocardioides panacisoli</name>
    <dbReference type="NCBI Taxonomy" id="627624"/>
    <lineage>
        <taxon>Bacteria</taxon>
        <taxon>Bacillati</taxon>
        <taxon>Actinomycetota</taxon>
        <taxon>Actinomycetes</taxon>
        <taxon>Propionibacteriales</taxon>
        <taxon>Nocardioidaceae</taxon>
        <taxon>Nocardioides</taxon>
    </lineage>
</organism>
<gene>
    <name evidence="3" type="ORF">GCM10022242_27010</name>
</gene>
<dbReference type="EMBL" id="BAABAH010000009">
    <property type="protein sequence ID" value="GAA3824167.1"/>
    <property type="molecule type" value="Genomic_DNA"/>
</dbReference>
<evidence type="ECO:0000256" key="2">
    <source>
        <dbReference type="SAM" id="Phobius"/>
    </source>
</evidence>
<dbReference type="Proteomes" id="UP001501821">
    <property type="component" value="Unassembled WGS sequence"/>
</dbReference>
<comment type="caution">
    <text evidence="3">The sequence shown here is derived from an EMBL/GenBank/DDBJ whole genome shotgun (WGS) entry which is preliminary data.</text>
</comment>
<evidence type="ECO:0008006" key="5">
    <source>
        <dbReference type="Google" id="ProtNLM"/>
    </source>
</evidence>
<name>A0ABP7IQJ5_9ACTN</name>